<evidence type="ECO:0000259" key="5">
    <source>
        <dbReference type="Pfam" id="PF04192"/>
    </source>
</evidence>
<evidence type="ECO:0000313" key="7">
    <source>
        <dbReference type="EMBL" id="KAK7203840.1"/>
    </source>
</evidence>
<feature type="domain" description="WDR36/Utp21 C-terminal" evidence="5">
    <location>
        <begin position="725"/>
        <end position="927"/>
    </location>
</feature>
<keyword evidence="2" id="KW-0677">Repeat</keyword>
<dbReference type="Gene3D" id="2.130.10.10">
    <property type="entry name" value="YVTN repeat-like/Quinoprotein amine dehydrogenase"/>
    <property type="match status" value="2"/>
</dbReference>
<organism evidence="7 8">
    <name type="scientific">Myxozyma melibiosi</name>
    <dbReference type="NCBI Taxonomy" id="54550"/>
    <lineage>
        <taxon>Eukaryota</taxon>
        <taxon>Fungi</taxon>
        <taxon>Dikarya</taxon>
        <taxon>Ascomycota</taxon>
        <taxon>Saccharomycotina</taxon>
        <taxon>Lipomycetes</taxon>
        <taxon>Lipomycetales</taxon>
        <taxon>Lipomycetaceae</taxon>
        <taxon>Myxozyma</taxon>
    </lineage>
</organism>
<dbReference type="RefSeq" id="XP_064766873.1">
    <property type="nucleotide sequence ID" value="XM_064913244.1"/>
</dbReference>
<dbReference type="EMBL" id="JBBJBU010000010">
    <property type="protein sequence ID" value="KAK7203840.1"/>
    <property type="molecule type" value="Genomic_DNA"/>
</dbReference>
<proteinExistence type="predicted"/>
<dbReference type="GeneID" id="90038756"/>
<evidence type="ECO:0000259" key="6">
    <source>
        <dbReference type="Pfam" id="PF25171"/>
    </source>
</evidence>
<dbReference type="InterPro" id="IPR019775">
    <property type="entry name" value="WD40_repeat_CS"/>
</dbReference>
<dbReference type="PROSITE" id="PS50082">
    <property type="entry name" value="WD_REPEATS_2"/>
    <property type="match status" value="1"/>
</dbReference>
<gene>
    <name evidence="7" type="ORF">BZA70DRAFT_282206</name>
</gene>
<dbReference type="SUPFAM" id="SSF50978">
    <property type="entry name" value="WD40 repeat-like"/>
    <property type="match status" value="2"/>
</dbReference>
<dbReference type="SMART" id="SM00320">
    <property type="entry name" value="WD40"/>
    <property type="match status" value="8"/>
</dbReference>
<evidence type="ECO:0000313" key="8">
    <source>
        <dbReference type="Proteomes" id="UP001498771"/>
    </source>
</evidence>
<reference evidence="7 8" key="1">
    <citation type="submission" date="2024-03" db="EMBL/GenBank/DDBJ databases">
        <title>Genome-scale model development and genomic sequencing of the oleaginous clade Lipomyces.</title>
        <authorList>
            <consortium name="Lawrence Berkeley National Laboratory"/>
            <person name="Czajka J.J."/>
            <person name="Han Y."/>
            <person name="Kim J."/>
            <person name="Mondo S.J."/>
            <person name="Hofstad B.A."/>
            <person name="Robles A."/>
            <person name="Haridas S."/>
            <person name="Riley R."/>
            <person name="LaButti K."/>
            <person name="Pangilinan J."/>
            <person name="Andreopoulos W."/>
            <person name="Lipzen A."/>
            <person name="Yan J."/>
            <person name="Wang M."/>
            <person name="Ng V."/>
            <person name="Grigoriev I.V."/>
            <person name="Spatafora J.W."/>
            <person name="Magnuson J.K."/>
            <person name="Baker S.E."/>
            <person name="Pomraning K.R."/>
        </authorList>
    </citation>
    <scope>NUCLEOTIDE SEQUENCE [LARGE SCALE GENOMIC DNA]</scope>
    <source>
        <strain evidence="7 8">Phaff 52-87</strain>
    </source>
</reference>
<dbReference type="InterPro" id="IPR001680">
    <property type="entry name" value="WD40_rpt"/>
</dbReference>
<feature type="domain" description="WDR36/Utp21 N-terminal" evidence="6">
    <location>
        <begin position="62"/>
        <end position="333"/>
    </location>
</feature>
<evidence type="ECO:0000256" key="3">
    <source>
        <dbReference type="PROSITE-ProRule" id="PRU00221"/>
    </source>
</evidence>
<keyword evidence="8" id="KW-1185">Reference proteome</keyword>
<name>A0ABR1F207_9ASCO</name>
<accession>A0ABR1F207</accession>
<dbReference type="Pfam" id="PF25171">
    <property type="entry name" value="Beta-prop_WDR36-Utp21_1st"/>
    <property type="match status" value="1"/>
</dbReference>
<feature type="repeat" description="WD" evidence="3">
    <location>
        <begin position="592"/>
        <end position="633"/>
    </location>
</feature>
<dbReference type="InterPro" id="IPR036322">
    <property type="entry name" value="WD40_repeat_dom_sf"/>
</dbReference>
<sequence>MPSVSTSSAVESGKRRKIATVAGSARRQQHASRIFSPFRALGYVTSTVPFSVSTLGQTFILTTVVGNSFQVYDAGSLHLLFVSSPQTSSPISAVSTHFHFVYAVWGSTIGVFRRGKLEYAVDTNSPLPLTKLLVFGDYVCAASDETVYVYRFGAADKSSPPEFYTSIDLPPGAGEILDLIHPHTYLNKIVVATSSYILLYNIRIGKLLFQSDPFDSLLTAVDVAPVLDTIGLAFEDGRVQAFNLRYAKVVFELSCRQKVTSISFRTDGTPHLAAGTVDGDIYFYDLNRQRRVHIMRDVHSSEQGGVARVSFLNGQPVFVTSGGDNYLKEYVFDPELSTSTALITSPPRHLRSRGGHSKPSTNLSFTDDSGHFLLSSALDRSLWLFSLRKDAQSHELSQREKASSSQLPGRKAGLTSGLKEKFPEITAMAYEANKLGDWENIVTAHKGLAYARTWDGHRGAVGRWQLKTSDKSAVRSVAISFCGNFALIGSAHGAVDVYNLQSGVHRKRFRSHKRAVTGVAVDGLNKTIISCSLDGQLQFHEFKTAALTYSLQLPAPATSLLLHRSTDLLAVSLENKQILVVDILTKRVVRELKGHAQAISAFDFSADGRWIVSASKDGTIRTWDLPTGSCIDAVRVSSPVSALRLSGNGEWLATAHEDGVGINLWTNRTLFKQVAFRQVTSDELALLEMPNVAGEGASGILEGALGEQEDEEDDVADSGAYVSPEQLNPQLMTLSTMPRNRFTTLVNLETIKQRNKPKEAPKAPEQAPFFLTLTGGAAEKPEDDTGKAVAKAKLKSGTVKMSEFKRKLVECHAVGGEYSDLIAYLKHLTPSATDLELRSLTLEEIDHFTYFIDAMTSRLEQRQDYELVQAWMTMLLKIHGDVVAGSKEDGFADLNEALVRWQEVEGKEKKRIDDLVGYCASVVGFLRME</sequence>
<dbReference type="Pfam" id="PF25168">
    <property type="entry name" value="Beta-prop_WDR36-Utp21_2nd"/>
    <property type="match status" value="1"/>
</dbReference>
<comment type="caution">
    <text evidence="7">The sequence shown here is derived from an EMBL/GenBank/DDBJ whole genome shotgun (WGS) entry which is preliminary data.</text>
</comment>
<feature type="region of interest" description="Disordered" evidence="4">
    <location>
        <begin position="343"/>
        <end position="362"/>
    </location>
</feature>
<dbReference type="PANTHER" id="PTHR22840">
    <property type="entry name" value="WD REPEAT-CONTAINING PROTEIN 36"/>
    <property type="match status" value="1"/>
</dbReference>
<dbReference type="InterPro" id="IPR015943">
    <property type="entry name" value="WD40/YVTN_repeat-like_dom_sf"/>
</dbReference>
<dbReference type="PANTHER" id="PTHR22840:SF12">
    <property type="entry name" value="WD REPEAT-CONTAINING PROTEIN 36"/>
    <property type="match status" value="1"/>
</dbReference>
<dbReference type="Proteomes" id="UP001498771">
    <property type="component" value="Unassembled WGS sequence"/>
</dbReference>
<dbReference type="InterPro" id="IPR007319">
    <property type="entry name" value="WDR36/Utp21_C"/>
</dbReference>
<evidence type="ECO:0000256" key="1">
    <source>
        <dbReference type="ARBA" id="ARBA00022574"/>
    </source>
</evidence>
<evidence type="ECO:0000256" key="2">
    <source>
        <dbReference type="ARBA" id="ARBA00022737"/>
    </source>
</evidence>
<keyword evidence="1 3" id="KW-0853">WD repeat</keyword>
<dbReference type="PROSITE" id="PS00678">
    <property type="entry name" value="WD_REPEATS_1"/>
    <property type="match status" value="1"/>
</dbReference>
<dbReference type="InterPro" id="IPR059157">
    <property type="entry name" value="WDR36-Utp21_N"/>
</dbReference>
<evidence type="ECO:0000256" key="4">
    <source>
        <dbReference type="SAM" id="MobiDB-lite"/>
    </source>
</evidence>
<feature type="region of interest" description="Disordered" evidence="4">
    <location>
        <begin position="395"/>
        <end position="414"/>
    </location>
</feature>
<protein>
    <submittedName>
        <fullName evidence="7">Utp21 specific WD40 associated putative domain-containing protein</fullName>
    </submittedName>
</protein>
<dbReference type="Pfam" id="PF04192">
    <property type="entry name" value="Utp21"/>
    <property type="match status" value="1"/>
</dbReference>
<dbReference type="PROSITE" id="PS50294">
    <property type="entry name" value="WD_REPEATS_REGION"/>
    <property type="match status" value="1"/>
</dbReference>